<dbReference type="InterPro" id="IPR004089">
    <property type="entry name" value="MCPsignal_dom"/>
</dbReference>
<dbReference type="CDD" id="cd11386">
    <property type="entry name" value="MCP_signal"/>
    <property type="match status" value="1"/>
</dbReference>
<dbReference type="GO" id="GO:0007165">
    <property type="term" value="P:signal transduction"/>
    <property type="evidence" value="ECO:0007669"/>
    <property type="project" value="UniProtKB-KW"/>
</dbReference>
<dbReference type="CDD" id="cd00130">
    <property type="entry name" value="PAS"/>
    <property type="match status" value="1"/>
</dbReference>
<dbReference type="Gene3D" id="1.10.287.950">
    <property type="entry name" value="Methyl-accepting chemotaxis protein"/>
    <property type="match status" value="1"/>
</dbReference>
<name>A0A7X0CF37_9BURK</name>
<dbReference type="InterPro" id="IPR003660">
    <property type="entry name" value="HAMP_dom"/>
</dbReference>
<dbReference type="PROSITE" id="PS50111">
    <property type="entry name" value="CHEMOTAXIS_TRANSDUC_2"/>
    <property type="match status" value="1"/>
</dbReference>
<dbReference type="FunFam" id="3.30.450.20:FF:000046">
    <property type="entry name" value="Aerotaxis sensor receptor"/>
    <property type="match status" value="1"/>
</dbReference>
<keyword evidence="15" id="KW-0675">Receptor</keyword>
<organism evidence="15 16">
    <name type="scientific">Massilia aurea</name>
    <dbReference type="NCBI Taxonomy" id="373040"/>
    <lineage>
        <taxon>Bacteria</taxon>
        <taxon>Pseudomonadati</taxon>
        <taxon>Pseudomonadota</taxon>
        <taxon>Betaproteobacteria</taxon>
        <taxon>Burkholderiales</taxon>
        <taxon>Oxalobacteraceae</taxon>
        <taxon>Telluria group</taxon>
        <taxon>Massilia</taxon>
    </lineage>
</organism>
<dbReference type="GO" id="GO:0052131">
    <property type="term" value="P:positive aerotaxis"/>
    <property type="evidence" value="ECO:0007669"/>
    <property type="project" value="UniProtKB-ARBA"/>
</dbReference>
<dbReference type="PANTHER" id="PTHR43531:SF7">
    <property type="entry name" value="AEROTAXIS RECEPTOR"/>
    <property type="match status" value="1"/>
</dbReference>
<dbReference type="Gene3D" id="3.30.450.20">
    <property type="entry name" value="PAS domain"/>
    <property type="match status" value="1"/>
</dbReference>
<dbReference type="GO" id="GO:0004888">
    <property type="term" value="F:transmembrane signaling receptor activity"/>
    <property type="evidence" value="ECO:0007669"/>
    <property type="project" value="TreeGrafter"/>
</dbReference>
<feature type="domain" description="PAS" evidence="13">
    <location>
        <begin position="14"/>
        <end position="50"/>
    </location>
</feature>
<dbReference type="SUPFAM" id="SSF55785">
    <property type="entry name" value="PYP-like sensor domain (PAS domain)"/>
    <property type="match status" value="1"/>
</dbReference>
<dbReference type="Proteomes" id="UP000540787">
    <property type="component" value="Unassembled WGS sequence"/>
</dbReference>
<feature type="transmembrane region" description="Helical" evidence="11">
    <location>
        <begin position="201"/>
        <end position="220"/>
    </location>
</feature>
<dbReference type="Pfam" id="PF00672">
    <property type="entry name" value="HAMP"/>
    <property type="match status" value="1"/>
</dbReference>
<evidence type="ECO:0000256" key="3">
    <source>
        <dbReference type="ARBA" id="ARBA00022481"/>
    </source>
</evidence>
<feature type="transmembrane region" description="Helical" evidence="11">
    <location>
        <begin position="169"/>
        <end position="189"/>
    </location>
</feature>
<keyword evidence="6 11" id="KW-0812">Transmembrane</keyword>
<gene>
    <name evidence="15" type="ORF">HD842_002989</name>
</gene>
<keyword evidence="10" id="KW-0807">Transducer</keyword>
<evidence type="ECO:0000256" key="1">
    <source>
        <dbReference type="ARBA" id="ARBA00004429"/>
    </source>
</evidence>
<protein>
    <submittedName>
        <fullName evidence="15">Aerotaxis receptor</fullName>
    </submittedName>
</protein>
<dbReference type="InterPro" id="IPR000014">
    <property type="entry name" value="PAS"/>
</dbReference>
<evidence type="ECO:0000256" key="11">
    <source>
        <dbReference type="SAM" id="Phobius"/>
    </source>
</evidence>
<evidence type="ECO:0000256" key="5">
    <source>
        <dbReference type="ARBA" id="ARBA00022519"/>
    </source>
</evidence>
<dbReference type="GO" id="GO:0005886">
    <property type="term" value="C:plasma membrane"/>
    <property type="evidence" value="ECO:0007669"/>
    <property type="project" value="UniProtKB-SubCell"/>
</dbReference>
<evidence type="ECO:0000256" key="2">
    <source>
        <dbReference type="ARBA" id="ARBA00022475"/>
    </source>
</evidence>
<dbReference type="InterPro" id="IPR035965">
    <property type="entry name" value="PAS-like_dom_sf"/>
</dbReference>
<dbReference type="NCBIfam" id="TIGR00229">
    <property type="entry name" value="sensory_box"/>
    <property type="match status" value="1"/>
</dbReference>
<dbReference type="PROSITE" id="PS50885">
    <property type="entry name" value="HAMP"/>
    <property type="match status" value="1"/>
</dbReference>
<evidence type="ECO:0000256" key="7">
    <source>
        <dbReference type="ARBA" id="ARBA00022989"/>
    </source>
</evidence>
<dbReference type="SMART" id="SM00304">
    <property type="entry name" value="HAMP"/>
    <property type="match status" value="1"/>
</dbReference>
<evidence type="ECO:0000256" key="6">
    <source>
        <dbReference type="ARBA" id="ARBA00022692"/>
    </source>
</evidence>
<dbReference type="PANTHER" id="PTHR43531">
    <property type="entry name" value="PROTEIN ICFG"/>
    <property type="match status" value="1"/>
</dbReference>
<dbReference type="Pfam" id="PF00015">
    <property type="entry name" value="MCPsignal"/>
    <property type="match status" value="1"/>
</dbReference>
<keyword evidence="8 11" id="KW-0472">Membrane</keyword>
<feature type="domain" description="Methyl-accepting transducer" evidence="12">
    <location>
        <begin position="279"/>
        <end position="508"/>
    </location>
</feature>
<evidence type="ECO:0000256" key="4">
    <source>
        <dbReference type="ARBA" id="ARBA00022500"/>
    </source>
</evidence>
<keyword evidence="4" id="KW-0145">Chemotaxis</keyword>
<feature type="domain" description="HAMP" evidence="14">
    <location>
        <begin position="222"/>
        <end position="274"/>
    </location>
</feature>
<accession>A0A7X0CF37</accession>
<comment type="subcellular location">
    <subcellularLocation>
        <location evidence="1">Cell inner membrane</location>
        <topology evidence="1">Multi-pass membrane protein</topology>
    </subcellularLocation>
</comment>
<proteinExistence type="inferred from homology"/>
<keyword evidence="3" id="KW-0488">Methylation</keyword>
<keyword evidence="2" id="KW-1003">Cell membrane</keyword>
<evidence type="ECO:0000256" key="9">
    <source>
        <dbReference type="ARBA" id="ARBA00029447"/>
    </source>
</evidence>
<dbReference type="CDD" id="cd06225">
    <property type="entry name" value="HAMP"/>
    <property type="match status" value="1"/>
</dbReference>
<evidence type="ECO:0000259" key="12">
    <source>
        <dbReference type="PROSITE" id="PS50111"/>
    </source>
</evidence>
<sequence>MRNNFPVTDVEIELSDTETIVSTTDLQGNITYANTYFIAISGYTEEELIGAPQNILRHPDMPVEAFADMWATIRSGRSWTGMVKNRCKNGDAYWVMANATPVMENGKAVGYMSVRTKPTRAQITAAAELYRNLKAGTAGNIRLEQGMVRATGLRGRLAAATRMSLRRRITLNVTGQCAMLMLLMGFHLFDGAVRFPYLETPLGILTGAAGVSLLYFWYALHATLLRPMEVARQACQTMAGGDLSVEFSSNRQDEMGQLMRAMHQLRVNLQSIVGDVRTNFQQISVATAEIATGNMDLSGRTESQASALEETASSMEELASTVQQNSASVGQASTMAEAADGTAVSGGLIVGEVIATMDEISEASRKIGDIIGIIESIAFQTNILALNAAVEAARAGEEGRGFAVVASEVRNLAQRSNTSAQEIKRLIAASISKVEAGAALAVRAGETTQQVQAAVRKVSGLMNEIASASREQVAGIGQVNDAVTQMDGVTQQNAALVEQSAAAAAALQEQTLKVVQALAVFKLARSAAPAAMPATPPRRSAGVNRAAALQLALP</sequence>
<dbReference type="Pfam" id="PF08447">
    <property type="entry name" value="PAS_3"/>
    <property type="match status" value="1"/>
</dbReference>
<keyword evidence="7 11" id="KW-1133">Transmembrane helix</keyword>
<evidence type="ECO:0000256" key="10">
    <source>
        <dbReference type="PROSITE-ProRule" id="PRU00284"/>
    </source>
</evidence>
<evidence type="ECO:0000256" key="8">
    <source>
        <dbReference type="ARBA" id="ARBA00023136"/>
    </source>
</evidence>
<dbReference type="SMART" id="SM00283">
    <property type="entry name" value="MA"/>
    <property type="match status" value="1"/>
</dbReference>
<dbReference type="RefSeq" id="WP_183555499.1">
    <property type="nucleotide sequence ID" value="NZ_JACHBX010000003.1"/>
</dbReference>
<dbReference type="SUPFAM" id="SSF58104">
    <property type="entry name" value="Methyl-accepting chemotaxis protein (MCP) signaling domain"/>
    <property type="match status" value="1"/>
</dbReference>
<evidence type="ECO:0000259" key="13">
    <source>
        <dbReference type="PROSITE" id="PS50112"/>
    </source>
</evidence>
<evidence type="ECO:0000313" key="16">
    <source>
        <dbReference type="Proteomes" id="UP000540787"/>
    </source>
</evidence>
<dbReference type="EMBL" id="JACHBX010000003">
    <property type="protein sequence ID" value="MBB6134831.1"/>
    <property type="molecule type" value="Genomic_DNA"/>
</dbReference>
<dbReference type="PROSITE" id="PS50112">
    <property type="entry name" value="PAS"/>
    <property type="match status" value="1"/>
</dbReference>
<reference evidence="15 16" key="1">
    <citation type="submission" date="2020-08" db="EMBL/GenBank/DDBJ databases">
        <title>The Agave Microbiome: Exploring the role of microbial communities in plant adaptations to desert environments.</title>
        <authorList>
            <person name="Partida-Martinez L.P."/>
        </authorList>
    </citation>
    <scope>NUCLEOTIDE SEQUENCE [LARGE SCALE GENOMIC DNA]</scope>
    <source>
        <strain evidence="15 16">AT3.2</strain>
    </source>
</reference>
<comment type="caution">
    <text evidence="15">The sequence shown here is derived from an EMBL/GenBank/DDBJ whole genome shotgun (WGS) entry which is preliminary data.</text>
</comment>
<dbReference type="InterPro" id="IPR013655">
    <property type="entry name" value="PAS_fold_3"/>
</dbReference>
<keyword evidence="5" id="KW-0997">Cell inner membrane</keyword>
<dbReference type="AlphaFoldDB" id="A0A7X0CF37"/>
<evidence type="ECO:0000259" key="14">
    <source>
        <dbReference type="PROSITE" id="PS50885"/>
    </source>
</evidence>
<dbReference type="FunFam" id="1.10.287.950:FF:000001">
    <property type="entry name" value="Methyl-accepting chemotaxis sensory transducer"/>
    <property type="match status" value="1"/>
</dbReference>
<evidence type="ECO:0000313" key="15">
    <source>
        <dbReference type="EMBL" id="MBB6134831.1"/>
    </source>
</evidence>
<comment type="similarity">
    <text evidence="9">Belongs to the methyl-accepting chemotaxis (MCP) protein family.</text>
</comment>
<keyword evidence="16" id="KW-1185">Reference proteome</keyword>
<dbReference type="InterPro" id="IPR051310">
    <property type="entry name" value="MCP_chemotaxis"/>
</dbReference>